<keyword evidence="5" id="KW-1185">Reference proteome</keyword>
<organism evidence="4 5">
    <name type="scientific">Kineococcus xinjiangensis</name>
    <dbReference type="NCBI Taxonomy" id="512762"/>
    <lineage>
        <taxon>Bacteria</taxon>
        <taxon>Bacillati</taxon>
        <taxon>Actinomycetota</taxon>
        <taxon>Actinomycetes</taxon>
        <taxon>Kineosporiales</taxon>
        <taxon>Kineosporiaceae</taxon>
        <taxon>Kineococcus</taxon>
    </lineage>
</organism>
<dbReference type="InterPro" id="IPR012337">
    <property type="entry name" value="RNaseH-like_sf"/>
</dbReference>
<evidence type="ECO:0000256" key="1">
    <source>
        <dbReference type="ARBA" id="ARBA00022839"/>
    </source>
</evidence>
<dbReference type="PROSITE" id="PS50164">
    <property type="entry name" value="GIY_YIG"/>
    <property type="match status" value="1"/>
</dbReference>
<dbReference type="SUPFAM" id="SSF53098">
    <property type="entry name" value="Ribonuclease H-like"/>
    <property type="match status" value="1"/>
</dbReference>
<dbReference type="AlphaFoldDB" id="A0A2S6IM25"/>
<proteinExistence type="predicted"/>
<dbReference type="GO" id="GO:0003677">
    <property type="term" value="F:DNA binding"/>
    <property type="evidence" value="ECO:0007669"/>
    <property type="project" value="InterPro"/>
</dbReference>
<dbReference type="InterPro" id="IPR000305">
    <property type="entry name" value="GIY-YIG_endonuc"/>
</dbReference>
<dbReference type="Gene3D" id="3.30.420.10">
    <property type="entry name" value="Ribonuclease H-like superfamily/Ribonuclease H"/>
    <property type="match status" value="1"/>
</dbReference>
<evidence type="ECO:0000313" key="5">
    <source>
        <dbReference type="Proteomes" id="UP000239485"/>
    </source>
</evidence>
<keyword evidence="1" id="KW-0378">Hydrolase</keyword>
<dbReference type="EMBL" id="PTJD01000006">
    <property type="protein sequence ID" value="PPK95293.1"/>
    <property type="molecule type" value="Genomic_DNA"/>
</dbReference>
<keyword evidence="1" id="KW-0269">Exonuclease</keyword>
<dbReference type="CDD" id="cd06127">
    <property type="entry name" value="DEDDh"/>
    <property type="match status" value="1"/>
</dbReference>
<dbReference type="InterPro" id="IPR013520">
    <property type="entry name" value="Ribonucl_H"/>
</dbReference>
<dbReference type="PANTHER" id="PTHR30562:SF1">
    <property type="entry name" value="UVRABC SYSTEM PROTEIN C"/>
    <property type="match status" value="1"/>
</dbReference>
<protein>
    <submittedName>
        <fullName evidence="4">DNA polymerase-3 subunit epsilon</fullName>
    </submittedName>
</protein>
<name>A0A2S6IM25_9ACTN</name>
<dbReference type="FunFam" id="3.30.420.10:FF:000045">
    <property type="entry name" value="3'-5' exonuclease DinG"/>
    <property type="match status" value="1"/>
</dbReference>
<keyword evidence="1" id="KW-0540">Nuclease</keyword>
<evidence type="ECO:0000256" key="2">
    <source>
        <dbReference type="SAM" id="MobiDB-lite"/>
    </source>
</evidence>
<feature type="region of interest" description="Disordered" evidence="2">
    <location>
        <begin position="563"/>
        <end position="597"/>
    </location>
</feature>
<dbReference type="SMART" id="SM00465">
    <property type="entry name" value="GIYc"/>
    <property type="match status" value="1"/>
</dbReference>
<gene>
    <name evidence="4" type="ORF">CLV92_106114</name>
</gene>
<reference evidence="4 5" key="1">
    <citation type="submission" date="2018-02" db="EMBL/GenBank/DDBJ databases">
        <title>Genomic Encyclopedia of Archaeal and Bacterial Type Strains, Phase II (KMG-II): from individual species to whole genera.</title>
        <authorList>
            <person name="Goeker M."/>
        </authorList>
    </citation>
    <scope>NUCLEOTIDE SEQUENCE [LARGE SCALE GENOMIC DNA]</scope>
    <source>
        <strain evidence="4 5">DSM 22857</strain>
    </source>
</reference>
<dbReference type="CDD" id="cd10434">
    <property type="entry name" value="GIY-YIG_UvrC_Cho"/>
    <property type="match status" value="1"/>
</dbReference>
<dbReference type="Gene3D" id="3.40.1440.10">
    <property type="entry name" value="GIY-YIG endonuclease"/>
    <property type="match status" value="1"/>
</dbReference>
<dbReference type="InterPro" id="IPR035901">
    <property type="entry name" value="GIY-YIG_endonuc_sf"/>
</dbReference>
<comment type="caution">
    <text evidence="4">The sequence shown here is derived from an EMBL/GenBank/DDBJ whole genome shotgun (WGS) entry which is preliminary data.</text>
</comment>
<dbReference type="InterPro" id="IPR047296">
    <property type="entry name" value="GIY-YIG_UvrC_Cho"/>
</dbReference>
<dbReference type="NCBIfam" id="TIGR00573">
    <property type="entry name" value="dnaq"/>
    <property type="match status" value="1"/>
</dbReference>
<evidence type="ECO:0000313" key="4">
    <source>
        <dbReference type="EMBL" id="PPK95293.1"/>
    </source>
</evidence>
<dbReference type="NCBIfam" id="NF005905">
    <property type="entry name" value="PRK07883.1-3"/>
    <property type="match status" value="1"/>
</dbReference>
<dbReference type="SUPFAM" id="SSF82771">
    <property type="entry name" value="GIY-YIG endonuclease"/>
    <property type="match status" value="1"/>
</dbReference>
<dbReference type="Pfam" id="PF00929">
    <property type="entry name" value="RNase_T"/>
    <property type="match status" value="1"/>
</dbReference>
<sequence length="597" mass="63031">MPVQTSIEDLGRPLHATTFVVVDLETTGGAPADAGITEIGAVKVRGGEVLGEFQTLVNPGVGIPPFVALLTGINDAMVAGAPRLAEVLPSFLEFARGAVLVAHNAPYDVSFLKAGCAKAQLAWPAPEVVDTVRLARLLVGRDEAPDRKLGTLARLFGATTTPDHRALSDARATVDVLHALLARLGGSGVQTLEDLATFTSRVSAARRAKRHLALGLPSAPGVYLFRDAAERVLYVGTSVDLRSRVRSYFTASETRPRITEMVRLAASVTPVVCTTALEAEVHELRLIAEHDPPYNRRSRRPERSPWVKLTAEAWPRLSVVREVRGDAGAGAQYLGPFSSPRAAELAVAALHEAFPLRQCTRRIPRRPAADGPAACVLAEMGRCGAPCLGVERGGQDAEGYARVVESVRAAMVADARDAVAALRARMGLLAEQERYEEAGEQRDRLDAYLRAASAMQRRAPLAACPELVAARRCTARPGWPSGGWEVVLVRHGRLAGTTVTPAGADPMPYVAALRATGEAVAAPVPPATAALAAETERVLAWLEQPGVRLVDVVGAEDAPWASPVHGAAGARHRWTSGEPSGARGPETAGPGPATLPA</sequence>
<accession>A0A2S6IM25</accession>
<dbReference type="GO" id="GO:0003887">
    <property type="term" value="F:DNA-directed DNA polymerase activity"/>
    <property type="evidence" value="ECO:0007669"/>
    <property type="project" value="InterPro"/>
</dbReference>
<dbReference type="InterPro" id="IPR036397">
    <property type="entry name" value="RNaseH_sf"/>
</dbReference>
<dbReference type="GO" id="GO:0006260">
    <property type="term" value="P:DNA replication"/>
    <property type="evidence" value="ECO:0007669"/>
    <property type="project" value="InterPro"/>
</dbReference>
<dbReference type="GO" id="GO:0004527">
    <property type="term" value="F:exonuclease activity"/>
    <property type="evidence" value="ECO:0007669"/>
    <property type="project" value="UniProtKB-KW"/>
</dbReference>
<dbReference type="Proteomes" id="UP000239485">
    <property type="component" value="Unassembled WGS sequence"/>
</dbReference>
<dbReference type="InterPro" id="IPR050066">
    <property type="entry name" value="UvrABC_protein_C"/>
</dbReference>
<dbReference type="GO" id="GO:0009380">
    <property type="term" value="C:excinuclease repair complex"/>
    <property type="evidence" value="ECO:0007669"/>
    <property type="project" value="TreeGrafter"/>
</dbReference>
<dbReference type="GO" id="GO:0006289">
    <property type="term" value="P:nucleotide-excision repair"/>
    <property type="evidence" value="ECO:0007669"/>
    <property type="project" value="InterPro"/>
</dbReference>
<dbReference type="SMART" id="SM00479">
    <property type="entry name" value="EXOIII"/>
    <property type="match status" value="1"/>
</dbReference>
<dbReference type="InterPro" id="IPR006054">
    <property type="entry name" value="DnaQ"/>
</dbReference>
<dbReference type="PANTHER" id="PTHR30562">
    <property type="entry name" value="UVRC/OXIDOREDUCTASE"/>
    <property type="match status" value="1"/>
</dbReference>
<dbReference type="NCBIfam" id="NF005907">
    <property type="entry name" value="PRK07883.1-5"/>
    <property type="match status" value="1"/>
</dbReference>
<feature type="domain" description="GIY-YIG" evidence="3">
    <location>
        <begin position="218"/>
        <end position="296"/>
    </location>
</feature>
<evidence type="ECO:0000259" key="3">
    <source>
        <dbReference type="PROSITE" id="PS50164"/>
    </source>
</evidence>